<keyword evidence="4" id="KW-1185">Reference proteome</keyword>
<evidence type="ECO:0000313" key="3">
    <source>
        <dbReference type="EMBL" id="KAK9992020.1"/>
    </source>
</evidence>
<dbReference type="GO" id="GO:0005777">
    <property type="term" value="C:peroxisome"/>
    <property type="evidence" value="ECO:0007669"/>
    <property type="project" value="TreeGrafter"/>
</dbReference>
<proteinExistence type="predicted"/>
<evidence type="ECO:0000256" key="1">
    <source>
        <dbReference type="ARBA" id="ARBA00022832"/>
    </source>
</evidence>
<dbReference type="Gene3D" id="3.40.47.10">
    <property type="match status" value="2"/>
</dbReference>
<dbReference type="EMBL" id="JAZDWU010000009">
    <property type="protein sequence ID" value="KAK9992020.1"/>
    <property type="molecule type" value="Genomic_DNA"/>
</dbReference>
<name>A0AAW2C4R3_9ROSI</name>
<evidence type="ECO:0000256" key="2">
    <source>
        <dbReference type="ARBA" id="ARBA00023098"/>
    </source>
</evidence>
<sequence length="224" mass="24035">MESRFSSKSLTSLSPRFTTLLAAPSLLHAANNCHSVGILSLPLEPQIAVKNQRNVLASSASLSIAITSRSHRCRVGLSSNFSNPSLLGLARIVLVKIFEQDQKCLLPTEITSENVVHHFRVTRLEQAKATVTAATASGKSKDEIILVPTKIFDPKTSDEKTVTISIDDGIRPTVRFSDLAELTFATVGVDPAIMGVGLATTIAVAIKAADLELDDIDLFEINVV</sequence>
<dbReference type="GO" id="GO:0003988">
    <property type="term" value="F:acetyl-CoA C-acyltransferase activity"/>
    <property type="evidence" value="ECO:0007669"/>
    <property type="project" value="TreeGrafter"/>
</dbReference>
<dbReference type="Proteomes" id="UP001459277">
    <property type="component" value="Unassembled WGS sequence"/>
</dbReference>
<dbReference type="GO" id="GO:0010124">
    <property type="term" value="P:phenylacetate catabolic process"/>
    <property type="evidence" value="ECO:0007669"/>
    <property type="project" value="TreeGrafter"/>
</dbReference>
<dbReference type="SUPFAM" id="SSF53901">
    <property type="entry name" value="Thiolase-like"/>
    <property type="match status" value="1"/>
</dbReference>
<comment type="caution">
    <text evidence="3">The sequence shown here is derived from an EMBL/GenBank/DDBJ whole genome shotgun (WGS) entry which is preliminary data.</text>
</comment>
<dbReference type="GO" id="GO:0006635">
    <property type="term" value="P:fatty acid beta-oxidation"/>
    <property type="evidence" value="ECO:0007669"/>
    <property type="project" value="TreeGrafter"/>
</dbReference>
<reference evidence="3 4" key="1">
    <citation type="submission" date="2024-01" db="EMBL/GenBank/DDBJ databases">
        <title>A telomere-to-telomere, gap-free genome of sweet tea (Lithocarpus litseifolius).</title>
        <authorList>
            <person name="Zhou J."/>
        </authorList>
    </citation>
    <scope>NUCLEOTIDE SEQUENCE [LARGE SCALE GENOMIC DNA]</scope>
    <source>
        <strain evidence="3">Zhou-2022a</strain>
        <tissue evidence="3">Leaf</tissue>
    </source>
</reference>
<organism evidence="3 4">
    <name type="scientific">Lithocarpus litseifolius</name>
    <dbReference type="NCBI Taxonomy" id="425828"/>
    <lineage>
        <taxon>Eukaryota</taxon>
        <taxon>Viridiplantae</taxon>
        <taxon>Streptophyta</taxon>
        <taxon>Embryophyta</taxon>
        <taxon>Tracheophyta</taxon>
        <taxon>Spermatophyta</taxon>
        <taxon>Magnoliopsida</taxon>
        <taxon>eudicotyledons</taxon>
        <taxon>Gunneridae</taxon>
        <taxon>Pentapetalae</taxon>
        <taxon>rosids</taxon>
        <taxon>fabids</taxon>
        <taxon>Fagales</taxon>
        <taxon>Fagaceae</taxon>
        <taxon>Lithocarpus</taxon>
    </lineage>
</organism>
<dbReference type="PANTHER" id="PTHR43853">
    <property type="entry name" value="3-KETOACYL-COA THIOLASE, PEROXISOMAL"/>
    <property type="match status" value="1"/>
</dbReference>
<keyword evidence="1" id="KW-0276">Fatty acid metabolism</keyword>
<dbReference type="AlphaFoldDB" id="A0AAW2C4R3"/>
<dbReference type="InterPro" id="IPR016039">
    <property type="entry name" value="Thiolase-like"/>
</dbReference>
<keyword evidence="2" id="KW-0443">Lipid metabolism</keyword>
<dbReference type="InterPro" id="IPR050215">
    <property type="entry name" value="Thiolase-like_sf_Thiolase"/>
</dbReference>
<accession>A0AAW2C4R3</accession>
<protein>
    <submittedName>
        <fullName evidence="3">Uncharacterized protein</fullName>
    </submittedName>
</protein>
<dbReference type="PANTHER" id="PTHR43853:SF8">
    <property type="entry name" value="3-KETOACYL-COA THIOLASE, PEROXISOMAL"/>
    <property type="match status" value="1"/>
</dbReference>
<evidence type="ECO:0000313" key="4">
    <source>
        <dbReference type="Proteomes" id="UP001459277"/>
    </source>
</evidence>
<gene>
    <name evidence="3" type="ORF">SO802_027005</name>
</gene>